<feature type="modified residue" description="S-(dipyrrolylmethanemethyl)cysteine" evidence="6">
    <location>
        <position position="256"/>
    </location>
</feature>
<dbReference type="Proteomes" id="UP001500751">
    <property type="component" value="Unassembled WGS sequence"/>
</dbReference>
<feature type="region of interest" description="Disordered" evidence="7">
    <location>
        <begin position="1"/>
        <end position="23"/>
    </location>
</feature>
<evidence type="ECO:0000256" key="5">
    <source>
        <dbReference type="ARBA" id="ARBA00048169"/>
    </source>
</evidence>
<evidence type="ECO:0000256" key="6">
    <source>
        <dbReference type="HAMAP-Rule" id="MF_00260"/>
    </source>
</evidence>
<dbReference type="Gene3D" id="3.40.190.10">
    <property type="entry name" value="Periplasmic binding protein-like II"/>
    <property type="match status" value="2"/>
</dbReference>
<comment type="subunit">
    <text evidence="6">Monomer.</text>
</comment>
<feature type="domain" description="Porphobilinogen deaminase N-terminal" evidence="8">
    <location>
        <begin position="24"/>
        <end position="223"/>
    </location>
</feature>
<evidence type="ECO:0000259" key="8">
    <source>
        <dbReference type="Pfam" id="PF01379"/>
    </source>
</evidence>
<dbReference type="RefSeq" id="WP_344672130.1">
    <property type="nucleotide sequence ID" value="NZ_BAAAQN010000108.1"/>
</dbReference>
<dbReference type="InterPro" id="IPR000860">
    <property type="entry name" value="HemC"/>
</dbReference>
<keyword evidence="3 6" id="KW-0808">Transferase</keyword>
<dbReference type="SUPFAM" id="SSF54782">
    <property type="entry name" value="Porphobilinogen deaminase (hydroxymethylbilane synthase), C-terminal domain"/>
    <property type="match status" value="1"/>
</dbReference>
<gene>
    <name evidence="6 10" type="primary">hemC</name>
    <name evidence="10" type="ORF">GCM10009839_92400</name>
</gene>
<evidence type="ECO:0000313" key="10">
    <source>
        <dbReference type="EMBL" id="GAA2066179.1"/>
    </source>
</evidence>
<dbReference type="PANTHER" id="PTHR11557">
    <property type="entry name" value="PORPHOBILINOGEN DEAMINASE"/>
    <property type="match status" value="1"/>
</dbReference>
<keyword evidence="4 6" id="KW-0627">Porphyrin biosynthesis</keyword>
<evidence type="ECO:0000256" key="1">
    <source>
        <dbReference type="ARBA" id="ARBA00002869"/>
    </source>
</evidence>
<dbReference type="PANTHER" id="PTHR11557:SF0">
    <property type="entry name" value="PORPHOBILINOGEN DEAMINASE"/>
    <property type="match status" value="1"/>
</dbReference>
<dbReference type="Pfam" id="PF03900">
    <property type="entry name" value="Porphobil_deamC"/>
    <property type="match status" value="1"/>
</dbReference>
<comment type="miscellaneous">
    <text evidence="6">The porphobilinogen subunits are added to the dipyrromethane group.</text>
</comment>
<dbReference type="NCBIfam" id="TIGR00212">
    <property type="entry name" value="hemC"/>
    <property type="match status" value="1"/>
</dbReference>
<dbReference type="InterPro" id="IPR036803">
    <property type="entry name" value="Porphobilinogen_deaminase_C_sf"/>
</dbReference>
<evidence type="ECO:0000256" key="2">
    <source>
        <dbReference type="ARBA" id="ARBA00005638"/>
    </source>
</evidence>
<dbReference type="HAMAP" id="MF_00260">
    <property type="entry name" value="Porphobil_deam"/>
    <property type="match status" value="1"/>
</dbReference>
<dbReference type="PRINTS" id="PR00151">
    <property type="entry name" value="PORPHBDMNASE"/>
</dbReference>
<dbReference type="PROSITE" id="PS00533">
    <property type="entry name" value="PORPHOBILINOGEN_DEAM"/>
    <property type="match status" value="1"/>
</dbReference>
<evidence type="ECO:0000313" key="11">
    <source>
        <dbReference type="Proteomes" id="UP001500751"/>
    </source>
</evidence>
<dbReference type="EMBL" id="BAAAQN010000108">
    <property type="protein sequence ID" value="GAA2066179.1"/>
    <property type="molecule type" value="Genomic_DNA"/>
</dbReference>
<dbReference type="InterPro" id="IPR022418">
    <property type="entry name" value="Porphobilinogen_deaminase_C"/>
</dbReference>
<evidence type="ECO:0000256" key="4">
    <source>
        <dbReference type="ARBA" id="ARBA00023244"/>
    </source>
</evidence>
<sequence>MTGSPAQDGSPVPGAPPAGGQPALRLGTRASALALAQSGMAAAALTAATGRAVELVHITTYGDTSREALSQIGGTGVFVNALREALYAGEIDFAVHSLKDLPTAAPEGLCLAAVSERAAVNDVLVARDGRKLADLPAGARVGTGAARRMALLRMLRPDLEVVPIRGNVDTRIGFVRSGSLDAVVLALAGLQRLGREEEATEVFGPDVMLPSPGQGALAVECRDAALVPLLATLDHRPTRAAVTAERTMLAVLEAGCSAPVGGHAIAGDDNVLSLTGLVATVSGSRGLKRSLAGGVDDPEGLGRAVARALLAEGAAELMERAA</sequence>
<dbReference type="InterPro" id="IPR022419">
    <property type="entry name" value="Porphobilin_deaminase_cofac_BS"/>
</dbReference>
<feature type="domain" description="Porphobilinogen deaminase C-terminal" evidence="9">
    <location>
        <begin position="241"/>
        <end position="310"/>
    </location>
</feature>
<name>A0ABN2VM97_9ACTN</name>
<protein>
    <recommendedName>
        <fullName evidence="6">Porphobilinogen deaminase</fullName>
        <shortName evidence="6">PBG</shortName>
        <ecNumber evidence="6">2.5.1.61</ecNumber>
    </recommendedName>
    <alternativeName>
        <fullName evidence="6">Hydroxymethylbilane synthase</fullName>
        <shortName evidence="6">HMBS</shortName>
    </alternativeName>
    <alternativeName>
        <fullName evidence="6">Pre-uroporphyrinogen synthase</fullName>
    </alternativeName>
</protein>
<dbReference type="EC" id="2.5.1.61" evidence="6"/>
<comment type="function">
    <text evidence="1 6">Tetrapolymerization of the monopyrrole PBG into the hydroxymethylbilane pre-uroporphyrinogen in several discrete steps.</text>
</comment>
<evidence type="ECO:0000259" key="9">
    <source>
        <dbReference type="Pfam" id="PF03900"/>
    </source>
</evidence>
<reference evidence="10 11" key="1">
    <citation type="journal article" date="2019" name="Int. J. Syst. Evol. Microbiol.">
        <title>The Global Catalogue of Microorganisms (GCM) 10K type strain sequencing project: providing services to taxonomists for standard genome sequencing and annotation.</title>
        <authorList>
            <consortium name="The Broad Institute Genomics Platform"/>
            <consortium name="The Broad Institute Genome Sequencing Center for Infectious Disease"/>
            <person name="Wu L."/>
            <person name="Ma J."/>
        </authorList>
    </citation>
    <scope>NUCLEOTIDE SEQUENCE [LARGE SCALE GENOMIC DNA]</scope>
    <source>
        <strain evidence="10 11">JCM 16014</strain>
    </source>
</reference>
<comment type="catalytic activity">
    <reaction evidence="5 6">
        <text>4 porphobilinogen + H2O = hydroxymethylbilane + 4 NH4(+)</text>
        <dbReference type="Rhea" id="RHEA:13185"/>
        <dbReference type="ChEBI" id="CHEBI:15377"/>
        <dbReference type="ChEBI" id="CHEBI:28938"/>
        <dbReference type="ChEBI" id="CHEBI:57845"/>
        <dbReference type="ChEBI" id="CHEBI:58126"/>
        <dbReference type="EC" id="2.5.1.61"/>
    </reaction>
</comment>
<keyword evidence="11" id="KW-1185">Reference proteome</keyword>
<comment type="similarity">
    <text evidence="2 6">Belongs to the HMBS family.</text>
</comment>
<dbReference type="SUPFAM" id="SSF53850">
    <property type="entry name" value="Periplasmic binding protein-like II"/>
    <property type="match status" value="1"/>
</dbReference>
<comment type="caution">
    <text evidence="10">The sequence shown here is derived from an EMBL/GenBank/DDBJ whole genome shotgun (WGS) entry which is preliminary data.</text>
</comment>
<dbReference type="Gene3D" id="3.30.160.40">
    <property type="entry name" value="Porphobilinogen deaminase, C-terminal domain"/>
    <property type="match status" value="1"/>
</dbReference>
<proteinExistence type="inferred from homology"/>
<evidence type="ECO:0000256" key="7">
    <source>
        <dbReference type="SAM" id="MobiDB-lite"/>
    </source>
</evidence>
<accession>A0ABN2VM97</accession>
<organism evidence="10 11">
    <name type="scientific">Catenulispora yoronensis</name>
    <dbReference type="NCBI Taxonomy" id="450799"/>
    <lineage>
        <taxon>Bacteria</taxon>
        <taxon>Bacillati</taxon>
        <taxon>Actinomycetota</taxon>
        <taxon>Actinomycetes</taxon>
        <taxon>Catenulisporales</taxon>
        <taxon>Catenulisporaceae</taxon>
        <taxon>Catenulispora</taxon>
    </lineage>
</organism>
<evidence type="ECO:0000256" key="3">
    <source>
        <dbReference type="ARBA" id="ARBA00022679"/>
    </source>
</evidence>
<dbReference type="Pfam" id="PF01379">
    <property type="entry name" value="Porphobil_deam"/>
    <property type="match status" value="1"/>
</dbReference>
<comment type="cofactor">
    <cofactor evidence="6">
        <name>dipyrromethane</name>
        <dbReference type="ChEBI" id="CHEBI:60342"/>
    </cofactor>
    <text evidence="6">Binds 1 dipyrromethane group covalently.</text>
</comment>
<dbReference type="InterPro" id="IPR022417">
    <property type="entry name" value="Porphobilin_deaminase_N"/>
</dbReference>
<dbReference type="PIRSF" id="PIRSF001438">
    <property type="entry name" value="4pyrrol_synth_OHMeBilane_synth"/>
    <property type="match status" value="1"/>
</dbReference>